<dbReference type="SUPFAM" id="SSF52172">
    <property type="entry name" value="CheY-like"/>
    <property type="match status" value="1"/>
</dbReference>
<dbReference type="PROSITE" id="PS50112">
    <property type="entry name" value="PAS"/>
    <property type="match status" value="1"/>
</dbReference>
<reference evidence="4" key="1">
    <citation type="submission" date="2018-10" db="EMBL/GenBank/DDBJ databases">
        <authorList>
            <person name="Plewniak F."/>
        </authorList>
    </citation>
    <scope>NUCLEOTIDE SEQUENCE</scope>
</reference>
<dbReference type="PROSITE" id="PS50887">
    <property type="entry name" value="GGDEF"/>
    <property type="match status" value="1"/>
</dbReference>
<dbReference type="EC" id="3.1.4.52" evidence="4"/>
<evidence type="ECO:0000259" key="3">
    <source>
        <dbReference type="PROSITE" id="PS50887"/>
    </source>
</evidence>
<dbReference type="NCBIfam" id="TIGR00229">
    <property type="entry name" value="sensory_box"/>
    <property type="match status" value="1"/>
</dbReference>
<dbReference type="InterPro" id="IPR052155">
    <property type="entry name" value="Biofilm_reg_signaling"/>
</dbReference>
<evidence type="ECO:0000313" key="4">
    <source>
        <dbReference type="EMBL" id="VAY86480.1"/>
    </source>
</evidence>
<dbReference type="SUPFAM" id="SSF55785">
    <property type="entry name" value="PYP-like sensor domain (PAS domain)"/>
    <property type="match status" value="1"/>
</dbReference>
<dbReference type="CDD" id="cd17546">
    <property type="entry name" value="REC_hyHK_CKI1_RcsC-like"/>
    <property type="match status" value="1"/>
</dbReference>
<dbReference type="CDD" id="cd01949">
    <property type="entry name" value="GGDEF"/>
    <property type="match status" value="1"/>
</dbReference>
<dbReference type="SUPFAM" id="SSF55073">
    <property type="entry name" value="Nucleotide cyclase"/>
    <property type="match status" value="1"/>
</dbReference>
<dbReference type="NCBIfam" id="TIGR00254">
    <property type="entry name" value="GGDEF"/>
    <property type="match status" value="1"/>
</dbReference>
<evidence type="ECO:0000259" key="2">
    <source>
        <dbReference type="PROSITE" id="PS50112"/>
    </source>
</evidence>
<feature type="domain" description="GGDEF" evidence="3">
    <location>
        <begin position="273"/>
        <end position="406"/>
    </location>
</feature>
<dbReference type="Pfam" id="PF13426">
    <property type="entry name" value="PAS_9"/>
    <property type="match status" value="1"/>
</dbReference>
<feature type="domain" description="Response regulatory" evidence="1">
    <location>
        <begin position="2"/>
        <end position="118"/>
    </location>
</feature>
<dbReference type="AlphaFoldDB" id="A0A3P3ZL88"/>
<keyword evidence="4" id="KW-0378">Hydrolase</keyword>
<dbReference type="Pfam" id="PF00072">
    <property type="entry name" value="Response_reg"/>
    <property type="match status" value="1"/>
</dbReference>
<organism evidence="4">
    <name type="scientific">mine drainage metagenome</name>
    <dbReference type="NCBI Taxonomy" id="410659"/>
    <lineage>
        <taxon>unclassified sequences</taxon>
        <taxon>metagenomes</taxon>
        <taxon>ecological metagenomes</taxon>
    </lineage>
</organism>
<dbReference type="InterPro" id="IPR001789">
    <property type="entry name" value="Sig_transdc_resp-reg_receiver"/>
</dbReference>
<evidence type="ECO:0000259" key="1">
    <source>
        <dbReference type="PROSITE" id="PS50110"/>
    </source>
</evidence>
<dbReference type="SMART" id="SM00448">
    <property type="entry name" value="REC"/>
    <property type="match status" value="1"/>
</dbReference>
<protein>
    <submittedName>
        <fullName evidence="4">Cyclic di-GMP phosphodiesterase Gmr</fullName>
        <ecNumber evidence="4">3.1.4.52</ecNumber>
    </submittedName>
</protein>
<proteinExistence type="predicted"/>
<dbReference type="InterPro" id="IPR035965">
    <property type="entry name" value="PAS-like_dom_sf"/>
</dbReference>
<dbReference type="PROSITE" id="PS50110">
    <property type="entry name" value="RESPONSE_REGULATORY"/>
    <property type="match status" value="1"/>
</dbReference>
<name>A0A3P3ZL88_9ZZZZ</name>
<dbReference type="EMBL" id="UOYP01000008">
    <property type="protein sequence ID" value="VAY86480.1"/>
    <property type="molecule type" value="Genomic_DNA"/>
</dbReference>
<accession>A0A3P3ZL88</accession>
<dbReference type="Gene3D" id="3.30.70.270">
    <property type="match status" value="1"/>
</dbReference>
<dbReference type="Pfam" id="PF00990">
    <property type="entry name" value="GGDEF"/>
    <property type="match status" value="1"/>
</dbReference>
<dbReference type="InterPro" id="IPR000014">
    <property type="entry name" value="PAS"/>
</dbReference>
<dbReference type="InterPro" id="IPR011006">
    <property type="entry name" value="CheY-like_superfamily"/>
</dbReference>
<dbReference type="InterPro" id="IPR000160">
    <property type="entry name" value="GGDEF_dom"/>
</dbReference>
<dbReference type="PANTHER" id="PTHR44757">
    <property type="entry name" value="DIGUANYLATE CYCLASE DGCP"/>
    <property type="match status" value="1"/>
</dbReference>
<feature type="domain" description="PAS" evidence="2">
    <location>
        <begin position="123"/>
        <end position="168"/>
    </location>
</feature>
<dbReference type="SMART" id="SM00091">
    <property type="entry name" value="PAS"/>
    <property type="match status" value="1"/>
</dbReference>
<dbReference type="CDD" id="cd00130">
    <property type="entry name" value="PAS"/>
    <property type="match status" value="1"/>
</dbReference>
<dbReference type="Gene3D" id="3.30.450.20">
    <property type="entry name" value="PAS domain"/>
    <property type="match status" value="1"/>
</dbReference>
<dbReference type="GO" id="GO:0071111">
    <property type="term" value="F:cyclic-guanylate-specific phosphodiesterase activity"/>
    <property type="evidence" value="ECO:0007669"/>
    <property type="project" value="UniProtKB-EC"/>
</dbReference>
<dbReference type="PANTHER" id="PTHR44757:SF2">
    <property type="entry name" value="BIOFILM ARCHITECTURE MAINTENANCE PROTEIN MBAA"/>
    <property type="match status" value="1"/>
</dbReference>
<gene>
    <name evidence="4" type="primary">gmr</name>
    <name evidence="4" type="ORF">CARN8_1050001</name>
</gene>
<dbReference type="SMART" id="SM00267">
    <property type="entry name" value="GGDEF"/>
    <property type="match status" value="1"/>
</dbReference>
<dbReference type="InterPro" id="IPR043128">
    <property type="entry name" value="Rev_trsase/Diguanyl_cyclase"/>
</dbReference>
<sequence length="411" mass="45181">MHVLLVDDSRATSLPIQRFMEQQGHEVTYVQNGRLAVEAYQARVPDLVLMDVIMPEMDGVEATRRIKAMTGARWVPVMIMTSLSAKEEIVSTLDAGADDYLIKPVVFEVLEARMRSMQRIATLQDSLFAILDNAFEAIITTDEAGVVQSYNKSAEKIFGYPATHMVGKKVTRLISERGGAVPHQWGGVSTVQGVQDERILGLRTSGEVFPMRVALTEVKRQQGNLIIGMVRDVSEEEAARQRIDFLALHDSLTGLPNRPHFHDVHGRLHGQGRTYSLFFLDLDGFKPINDTLHHEAGDQALVIVAGRLREVVGKTGFVARLGGDEFVILSAAALTEDDSLKLGARLIEAISQPMILNQQTCRLGASIGAALFPLHGMTTNELLLAADRAMYQAKRSGKGKTCLAEVVRELA</sequence>
<dbReference type="Gene3D" id="3.40.50.2300">
    <property type="match status" value="1"/>
</dbReference>
<dbReference type="GO" id="GO:0000160">
    <property type="term" value="P:phosphorelay signal transduction system"/>
    <property type="evidence" value="ECO:0007669"/>
    <property type="project" value="InterPro"/>
</dbReference>
<dbReference type="InterPro" id="IPR029787">
    <property type="entry name" value="Nucleotide_cyclase"/>
</dbReference>